<dbReference type="SUPFAM" id="SSF103473">
    <property type="entry name" value="MFS general substrate transporter"/>
    <property type="match status" value="1"/>
</dbReference>
<dbReference type="GO" id="GO:0005886">
    <property type="term" value="C:plasma membrane"/>
    <property type="evidence" value="ECO:0007669"/>
    <property type="project" value="UniProtKB-SubCell"/>
</dbReference>
<dbReference type="EMBL" id="CP045798">
    <property type="protein sequence ID" value="QNB45805.1"/>
    <property type="molecule type" value="Genomic_DNA"/>
</dbReference>
<proteinExistence type="predicted"/>
<reference evidence="3 4" key="1">
    <citation type="journal article" date="2019" name="Front. Microbiol.">
        <title>Thermoanaerosceptrum fracticalcis gen. nov. sp. nov., a Novel Fumarate-Fermenting Microorganism From a Deep Fractured Carbonate Aquifer of the US Great Basin.</title>
        <authorList>
            <person name="Hamilton-Brehm S.D."/>
            <person name="Stewart L.E."/>
            <person name="Zavarin M."/>
            <person name="Caldwell M."/>
            <person name="Lawson P.A."/>
            <person name="Onstott T.C."/>
            <person name="Grzymski J."/>
            <person name="Neveux I."/>
            <person name="Lollar B.S."/>
            <person name="Russell C.E."/>
            <person name="Moser D.P."/>
        </authorList>
    </citation>
    <scope>NUCLEOTIDE SEQUENCE [LARGE SCALE GENOMIC DNA]</scope>
    <source>
        <strain evidence="3 4">DRI-13</strain>
    </source>
</reference>
<keyword evidence="2" id="KW-0812">Transmembrane</keyword>
<sequence>MLQTKWGGTLLVSGGHFWVDFYVNMLPPLLPFIGILWGLNNTQLALAVTVQTITANFLQPVFGYLIDKAKWNWSLGLALAAIAIPMSLLAYVQNYPLFLFLVALGGLGSALYHPLGATKAVEGANSHKAIKMSVYSAGGNFGFAFAPAITALIVAKWGLNGLVYLVIPGLIWIMLLRLIPKSESEKIYEEPVYCANDGRNYRSLWMLSGIVGLRSWLVTATTTFIPLWLVAQGTDEKQAGLVLTYYLLAGTLGGFLCGYICPLLGKKKTLAVYFLLTLVVLPLYFYVSPPLRNWVLVILGLIIHGTGPVTVVIGQELLPERAGLASGMTMGFAFGLGGIGTSLTGMLADKMGYIPALLMTALLLIPALILTGFLKLSETSAVKKEEGVLL</sequence>
<evidence type="ECO:0000313" key="3">
    <source>
        <dbReference type="EMBL" id="QNB45805.1"/>
    </source>
</evidence>
<dbReference type="GO" id="GO:0022857">
    <property type="term" value="F:transmembrane transporter activity"/>
    <property type="evidence" value="ECO:0007669"/>
    <property type="project" value="InterPro"/>
</dbReference>
<name>A0A7G6E151_THEFR</name>
<dbReference type="OrthoDB" id="9770492at2"/>
<feature type="transmembrane region" description="Helical" evidence="2">
    <location>
        <begin position="243"/>
        <end position="263"/>
    </location>
</feature>
<dbReference type="RefSeq" id="WP_153802139.1">
    <property type="nucleotide sequence ID" value="NZ_CP045798.1"/>
</dbReference>
<accession>A0A7G6E151</accession>
<keyword evidence="2" id="KW-1133">Transmembrane helix</keyword>
<dbReference type="Gene3D" id="1.20.1250.20">
    <property type="entry name" value="MFS general substrate transporter like domains"/>
    <property type="match status" value="2"/>
</dbReference>
<dbReference type="InterPro" id="IPR011701">
    <property type="entry name" value="MFS"/>
</dbReference>
<feature type="transmembrane region" description="Helical" evidence="2">
    <location>
        <begin position="204"/>
        <end position="231"/>
    </location>
</feature>
<feature type="transmembrane region" description="Helical" evidence="2">
    <location>
        <begin position="270"/>
        <end position="287"/>
    </location>
</feature>
<evidence type="ECO:0000313" key="4">
    <source>
        <dbReference type="Proteomes" id="UP000515847"/>
    </source>
</evidence>
<feature type="transmembrane region" description="Helical" evidence="2">
    <location>
        <begin position="293"/>
        <end position="313"/>
    </location>
</feature>
<feature type="transmembrane region" description="Helical" evidence="2">
    <location>
        <begin position="353"/>
        <end position="374"/>
    </location>
</feature>
<dbReference type="Pfam" id="PF07690">
    <property type="entry name" value="MFS_1"/>
    <property type="match status" value="1"/>
</dbReference>
<feature type="transmembrane region" description="Helical" evidence="2">
    <location>
        <begin position="73"/>
        <end position="91"/>
    </location>
</feature>
<dbReference type="KEGG" id="tfr:BR63_05455"/>
<feature type="transmembrane region" description="Helical" evidence="2">
    <location>
        <begin position="45"/>
        <end position="66"/>
    </location>
</feature>
<dbReference type="CDD" id="cd17478">
    <property type="entry name" value="MFS_FsR"/>
    <property type="match status" value="1"/>
</dbReference>
<feature type="transmembrane region" description="Helical" evidence="2">
    <location>
        <begin position="161"/>
        <end position="179"/>
    </location>
</feature>
<protein>
    <submittedName>
        <fullName evidence="3">MFS transporter</fullName>
    </submittedName>
</protein>
<dbReference type="PANTHER" id="PTHR43129:SF1">
    <property type="entry name" value="FOSMIDOMYCIN RESISTANCE PROTEIN"/>
    <property type="match status" value="1"/>
</dbReference>
<dbReference type="InterPro" id="IPR036259">
    <property type="entry name" value="MFS_trans_sf"/>
</dbReference>
<dbReference type="PANTHER" id="PTHR43129">
    <property type="entry name" value="FOSMIDOMYCIN RESISTANCE PROTEIN"/>
    <property type="match status" value="1"/>
</dbReference>
<keyword evidence="4" id="KW-1185">Reference proteome</keyword>
<feature type="transmembrane region" description="Helical" evidence="2">
    <location>
        <begin position="97"/>
        <end position="115"/>
    </location>
</feature>
<feature type="transmembrane region" description="Helical" evidence="2">
    <location>
        <begin position="21"/>
        <end position="39"/>
    </location>
</feature>
<feature type="transmembrane region" description="Helical" evidence="2">
    <location>
        <begin position="135"/>
        <end position="155"/>
    </location>
</feature>
<evidence type="ECO:0000256" key="2">
    <source>
        <dbReference type="SAM" id="Phobius"/>
    </source>
</evidence>
<feature type="transmembrane region" description="Helical" evidence="2">
    <location>
        <begin position="325"/>
        <end position="347"/>
    </location>
</feature>
<dbReference type="Proteomes" id="UP000515847">
    <property type="component" value="Chromosome"/>
</dbReference>
<gene>
    <name evidence="3" type="ORF">BR63_05455</name>
</gene>
<dbReference type="AlphaFoldDB" id="A0A7G6E151"/>
<comment type="subcellular location">
    <subcellularLocation>
        <location evidence="1">Cell membrane</location>
        <topology evidence="1">Multi-pass membrane protein</topology>
    </subcellularLocation>
</comment>
<evidence type="ECO:0000256" key="1">
    <source>
        <dbReference type="ARBA" id="ARBA00004651"/>
    </source>
</evidence>
<organism evidence="3 4">
    <name type="scientific">Thermanaerosceptrum fracticalcis</name>
    <dbReference type="NCBI Taxonomy" id="1712410"/>
    <lineage>
        <taxon>Bacteria</taxon>
        <taxon>Bacillati</taxon>
        <taxon>Bacillota</taxon>
        <taxon>Clostridia</taxon>
        <taxon>Eubacteriales</taxon>
        <taxon>Peptococcaceae</taxon>
        <taxon>Thermanaerosceptrum</taxon>
    </lineage>
</organism>
<keyword evidence="2" id="KW-0472">Membrane</keyword>